<dbReference type="SUPFAM" id="SSF46785">
    <property type="entry name" value="Winged helix' DNA-binding domain"/>
    <property type="match status" value="1"/>
</dbReference>
<proteinExistence type="predicted"/>
<accession>S5VJJ0</accession>
<dbReference type="InterPro" id="IPR027395">
    <property type="entry name" value="WH_DNA-bd_dom"/>
</dbReference>
<dbReference type="Pfam" id="PF13601">
    <property type="entry name" value="HTH_34"/>
    <property type="match status" value="1"/>
</dbReference>
<organism evidence="3 4">
    <name type="scientific">Streptomyces collinus (strain DSM 40733 / Tue 365)</name>
    <dbReference type="NCBI Taxonomy" id="1214242"/>
    <lineage>
        <taxon>Bacteria</taxon>
        <taxon>Bacillati</taxon>
        <taxon>Actinomycetota</taxon>
        <taxon>Actinomycetes</taxon>
        <taxon>Kitasatosporales</taxon>
        <taxon>Streptomycetaceae</taxon>
        <taxon>Streptomyces</taxon>
    </lineage>
</organism>
<evidence type="ECO:0000313" key="4">
    <source>
        <dbReference type="Proteomes" id="UP000015423"/>
    </source>
</evidence>
<dbReference type="HOGENOM" id="CLU_142189_0_0_11"/>
<feature type="region of interest" description="Disordered" evidence="1">
    <location>
        <begin position="103"/>
        <end position="147"/>
    </location>
</feature>
<reference evidence="3 4" key="2">
    <citation type="journal article" date="2013" name="J. Biotechnol.">
        <title>Complete genome sequence of the kirromycin producer Streptomyces collinus Tu 365 consisting of a linear chromosome and two linear plasmids.</title>
        <authorList>
            <person name="Ruckert C."/>
            <person name="Szczepanowski R."/>
            <person name="Albersmeier A."/>
            <person name="Goesmann A."/>
            <person name="Iftime D."/>
            <person name="Musiol E.M."/>
            <person name="Blin K."/>
            <person name="Wohlleben W."/>
            <person name="Puhler A."/>
            <person name="Kalinowski J."/>
            <person name="Weber T."/>
        </authorList>
    </citation>
    <scope>NUCLEOTIDE SEQUENCE [LARGE SCALE GENOMIC DNA]</scope>
    <source>
        <strain evidence="4">DSM 40733 / Tue 365</strain>
    </source>
</reference>
<dbReference type="eggNOG" id="COG1846">
    <property type="taxonomic scope" value="Bacteria"/>
</dbReference>
<feature type="domain" description="Winged helix DNA-binding" evidence="2">
    <location>
        <begin position="21"/>
        <end position="97"/>
    </location>
</feature>
<dbReference type="RefSeq" id="WP_020941210.1">
    <property type="nucleotide sequence ID" value="NC_021985.1"/>
</dbReference>
<sequence length="147" mass="15308">MTAGPDGTPPALDRELHHPTRLALAAYLSGCSEAEFAVLRDYCQVSDSTLSKTLSALERTGHVSVRKGYFGKRPRTWAALTLSGRRALAGHLAALEGIASAARRAAAAAEPERSGHSSSSSTGRDRPGSGSSAISARTTSTSPMNRS</sequence>
<evidence type="ECO:0000313" key="3">
    <source>
        <dbReference type="EMBL" id="AGS70752.1"/>
    </source>
</evidence>
<dbReference type="PANTHER" id="PTHR37318">
    <property type="entry name" value="BSL7504 PROTEIN"/>
    <property type="match status" value="1"/>
</dbReference>
<reference evidence="4" key="1">
    <citation type="submission" date="2012-10" db="EMBL/GenBank/DDBJ databases">
        <title>The complete genome sequence of Streptomyces collinus Tu 365.</title>
        <authorList>
            <person name="Ruckert C."/>
            <person name="Szczepanowski R."/>
            <person name="Goesmann A."/>
            <person name="Pross E.K."/>
            <person name="Musiol E.M."/>
            <person name="Blin K."/>
            <person name="Wohlleben W."/>
            <person name="Puhler A."/>
            <person name="Weber T."/>
            <person name="Kalinowski J."/>
        </authorList>
    </citation>
    <scope>NUCLEOTIDE SEQUENCE [LARGE SCALE GENOMIC DNA]</scope>
    <source>
        <strain evidence="4">DSM 40733 / Tue 365</strain>
    </source>
</reference>
<keyword evidence="4" id="KW-1185">Reference proteome</keyword>
<evidence type="ECO:0000259" key="2">
    <source>
        <dbReference type="Pfam" id="PF13601"/>
    </source>
</evidence>
<name>S5VJJ0_STRC3</name>
<dbReference type="InterPro" id="IPR036388">
    <property type="entry name" value="WH-like_DNA-bd_sf"/>
</dbReference>
<protein>
    <recommendedName>
        <fullName evidence="2">Winged helix DNA-binding domain-containing protein</fullName>
    </recommendedName>
</protein>
<dbReference type="Proteomes" id="UP000015423">
    <property type="component" value="Chromosome"/>
</dbReference>
<dbReference type="STRING" id="1214242.B446_19700"/>
<gene>
    <name evidence="3" type="ORF">B446_19700</name>
</gene>
<dbReference type="PANTHER" id="PTHR37318:SF1">
    <property type="entry name" value="BSL7504 PROTEIN"/>
    <property type="match status" value="1"/>
</dbReference>
<evidence type="ECO:0000256" key="1">
    <source>
        <dbReference type="SAM" id="MobiDB-lite"/>
    </source>
</evidence>
<dbReference type="EMBL" id="CP006259">
    <property type="protein sequence ID" value="AGS70752.1"/>
    <property type="molecule type" value="Genomic_DNA"/>
</dbReference>
<dbReference type="AlphaFoldDB" id="S5VJJ0"/>
<dbReference type="Gene3D" id="1.10.10.10">
    <property type="entry name" value="Winged helix-like DNA-binding domain superfamily/Winged helix DNA-binding domain"/>
    <property type="match status" value="1"/>
</dbReference>
<dbReference type="InterPro" id="IPR036390">
    <property type="entry name" value="WH_DNA-bd_sf"/>
</dbReference>
<feature type="compositionally biased region" description="Low complexity" evidence="1">
    <location>
        <begin position="116"/>
        <end position="147"/>
    </location>
</feature>
<dbReference type="KEGG" id="sci:B446_19700"/>